<feature type="transmembrane region" description="Helical" evidence="1">
    <location>
        <begin position="37"/>
        <end position="58"/>
    </location>
</feature>
<protein>
    <submittedName>
        <fullName evidence="2">Uncharacterized protein</fullName>
    </submittedName>
</protein>
<organism evidence="2">
    <name type="scientific">Oryza brachyantha</name>
    <name type="common">malo sina</name>
    <dbReference type="NCBI Taxonomy" id="4533"/>
    <lineage>
        <taxon>Eukaryota</taxon>
        <taxon>Viridiplantae</taxon>
        <taxon>Streptophyta</taxon>
        <taxon>Embryophyta</taxon>
        <taxon>Tracheophyta</taxon>
        <taxon>Spermatophyta</taxon>
        <taxon>Magnoliopsida</taxon>
        <taxon>Liliopsida</taxon>
        <taxon>Poales</taxon>
        <taxon>Poaceae</taxon>
        <taxon>BOP clade</taxon>
        <taxon>Oryzoideae</taxon>
        <taxon>Oryzeae</taxon>
        <taxon>Oryzinae</taxon>
        <taxon>Oryza</taxon>
    </lineage>
</organism>
<sequence>MGFWVTTLIFLLAGVVASLFSLLCCNRGPSTNLCFKYRSLLLSLLYAYIPFDLGYYSYSLLLDDVGNRLSCAVQAADQPYPKRRVKLCVKF</sequence>
<evidence type="ECO:0000256" key="1">
    <source>
        <dbReference type="SAM" id="Phobius"/>
    </source>
</evidence>
<reference evidence="2" key="2">
    <citation type="submission" date="2013-04" db="UniProtKB">
        <authorList>
            <consortium name="EnsemblPlants"/>
        </authorList>
    </citation>
    <scope>IDENTIFICATION</scope>
</reference>
<dbReference type="STRING" id="4533.J3M2A3"/>
<keyword evidence="3" id="KW-1185">Reference proteome</keyword>
<dbReference type="OMA" id="CEILEHF"/>
<reference evidence="2" key="1">
    <citation type="journal article" date="2013" name="Nat. Commun.">
        <title>Whole-genome sequencing of Oryza brachyantha reveals mechanisms underlying Oryza genome evolution.</title>
        <authorList>
            <person name="Chen J."/>
            <person name="Huang Q."/>
            <person name="Gao D."/>
            <person name="Wang J."/>
            <person name="Lang Y."/>
            <person name="Liu T."/>
            <person name="Li B."/>
            <person name="Bai Z."/>
            <person name="Luis Goicoechea J."/>
            <person name="Liang C."/>
            <person name="Chen C."/>
            <person name="Zhang W."/>
            <person name="Sun S."/>
            <person name="Liao Y."/>
            <person name="Zhang X."/>
            <person name="Yang L."/>
            <person name="Song C."/>
            <person name="Wang M."/>
            <person name="Shi J."/>
            <person name="Liu G."/>
            <person name="Liu J."/>
            <person name="Zhou H."/>
            <person name="Zhou W."/>
            <person name="Yu Q."/>
            <person name="An N."/>
            <person name="Chen Y."/>
            <person name="Cai Q."/>
            <person name="Wang B."/>
            <person name="Liu B."/>
            <person name="Min J."/>
            <person name="Huang Y."/>
            <person name="Wu H."/>
            <person name="Li Z."/>
            <person name="Zhang Y."/>
            <person name="Yin Y."/>
            <person name="Song W."/>
            <person name="Jiang J."/>
            <person name="Jackson S.A."/>
            <person name="Wing R.A."/>
            <person name="Wang J."/>
            <person name="Chen M."/>
        </authorList>
    </citation>
    <scope>NUCLEOTIDE SEQUENCE [LARGE SCALE GENOMIC DNA]</scope>
    <source>
        <strain evidence="2">cv. IRGC 101232</strain>
    </source>
</reference>
<feature type="transmembrane region" description="Helical" evidence="1">
    <location>
        <begin position="6"/>
        <end position="25"/>
    </location>
</feature>
<keyword evidence="1" id="KW-0812">Transmembrane</keyword>
<keyword evidence="1" id="KW-1133">Transmembrane helix</keyword>
<dbReference type="EnsemblPlants" id="OB04G35280.1">
    <property type="protein sequence ID" value="OB04G35280.1"/>
    <property type="gene ID" value="OB04G35280"/>
</dbReference>
<accession>J3M2A3</accession>
<keyword evidence="1" id="KW-0472">Membrane</keyword>
<dbReference type="Proteomes" id="UP000006038">
    <property type="component" value="Chromosome 4"/>
</dbReference>
<evidence type="ECO:0000313" key="2">
    <source>
        <dbReference type="EnsemblPlants" id="OB04G35280.1"/>
    </source>
</evidence>
<dbReference type="Gramene" id="OB04G35280.1">
    <property type="protein sequence ID" value="OB04G35280.1"/>
    <property type="gene ID" value="OB04G35280"/>
</dbReference>
<evidence type="ECO:0000313" key="3">
    <source>
        <dbReference type="Proteomes" id="UP000006038"/>
    </source>
</evidence>
<dbReference type="eggNOG" id="ENOG502R3FU">
    <property type="taxonomic scope" value="Eukaryota"/>
</dbReference>
<dbReference type="HOGENOM" id="CLU_169925_0_0_1"/>
<dbReference type="AlphaFoldDB" id="J3M2A3"/>
<name>J3M2A3_ORYBR</name>
<proteinExistence type="predicted"/>